<evidence type="ECO:0000313" key="2">
    <source>
        <dbReference type="Proteomes" id="UP000799118"/>
    </source>
</evidence>
<dbReference type="EMBL" id="ML769513">
    <property type="protein sequence ID" value="KAE9396432.1"/>
    <property type="molecule type" value="Genomic_DNA"/>
</dbReference>
<dbReference type="AlphaFoldDB" id="A0A6A4HDJ9"/>
<protein>
    <submittedName>
        <fullName evidence="1">Uncharacterized protein</fullName>
    </submittedName>
</protein>
<dbReference type="Proteomes" id="UP000799118">
    <property type="component" value="Unassembled WGS sequence"/>
</dbReference>
<evidence type="ECO:0000313" key="1">
    <source>
        <dbReference type="EMBL" id="KAE9396432.1"/>
    </source>
</evidence>
<gene>
    <name evidence="1" type="ORF">BT96DRAFT_922101</name>
</gene>
<proteinExistence type="predicted"/>
<sequence>MHSTSIVLQTPLSLSPYPLTISQYPLYHMDSSHKYSCSSHLPDILFVHRTVYKPRYHTL</sequence>
<accession>A0A6A4HDJ9</accession>
<reference evidence="1" key="1">
    <citation type="journal article" date="2019" name="Environ. Microbiol.">
        <title>Fungal ecological strategies reflected in gene transcription - a case study of two litter decomposers.</title>
        <authorList>
            <person name="Barbi F."/>
            <person name="Kohler A."/>
            <person name="Barry K."/>
            <person name="Baskaran P."/>
            <person name="Daum C."/>
            <person name="Fauchery L."/>
            <person name="Ihrmark K."/>
            <person name="Kuo A."/>
            <person name="LaButti K."/>
            <person name="Lipzen A."/>
            <person name="Morin E."/>
            <person name="Grigoriev I.V."/>
            <person name="Henrissat B."/>
            <person name="Lindahl B."/>
            <person name="Martin F."/>
        </authorList>
    </citation>
    <scope>NUCLEOTIDE SEQUENCE</scope>
    <source>
        <strain evidence="1">JB14</strain>
    </source>
</reference>
<organism evidence="1 2">
    <name type="scientific">Gymnopus androsaceus JB14</name>
    <dbReference type="NCBI Taxonomy" id="1447944"/>
    <lineage>
        <taxon>Eukaryota</taxon>
        <taxon>Fungi</taxon>
        <taxon>Dikarya</taxon>
        <taxon>Basidiomycota</taxon>
        <taxon>Agaricomycotina</taxon>
        <taxon>Agaricomycetes</taxon>
        <taxon>Agaricomycetidae</taxon>
        <taxon>Agaricales</taxon>
        <taxon>Marasmiineae</taxon>
        <taxon>Omphalotaceae</taxon>
        <taxon>Gymnopus</taxon>
    </lineage>
</organism>
<keyword evidence="2" id="KW-1185">Reference proteome</keyword>
<name>A0A6A4HDJ9_9AGAR</name>